<proteinExistence type="predicted"/>
<dbReference type="AlphaFoldDB" id="A0AAX4P9W5"/>
<dbReference type="CDD" id="cd00821">
    <property type="entry name" value="PH"/>
    <property type="match status" value="1"/>
</dbReference>
<gene>
    <name evidence="2" type="ORF">HKI87_05g38810</name>
</gene>
<dbReference type="Proteomes" id="UP001472866">
    <property type="component" value="Chromosome 05"/>
</dbReference>
<dbReference type="Gene3D" id="2.30.29.30">
    <property type="entry name" value="Pleckstrin-homology domain (PH domain)/Phosphotyrosine-binding domain (PTB)"/>
    <property type="match status" value="1"/>
</dbReference>
<reference evidence="2 3" key="1">
    <citation type="submission" date="2024-03" db="EMBL/GenBank/DDBJ databases">
        <title>Complete genome sequence of the green alga Chloropicon roscoffensis RCC1871.</title>
        <authorList>
            <person name="Lemieux C."/>
            <person name="Pombert J.-F."/>
            <person name="Otis C."/>
            <person name="Turmel M."/>
        </authorList>
    </citation>
    <scope>NUCLEOTIDE SEQUENCE [LARGE SCALE GENOMIC DNA]</scope>
    <source>
        <strain evidence="2 3">RCC1871</strain>
    </source>
</reference>
<dbReference type="PROSITE" id="PS50003">
    <property type="entry name" value="PH_DOMAIN"/>
    <property type="match status" value="1"/>
</dbReference>
<keyword evidence="3" id="KW-1185">Reference proteome</keyword>
<organism evidence="2 3">
    <name type="scientific">Chloropicon roscoffensis</name>
    <dbReference type="NCBI Taxonomy" id="1461544"/>
    <lineage>
        <taxon>Eukaryota</taxon>
        <taxon>Viridiplantae</taxon>
        <taxon>Chlorophyta</taxon>
        <taxon>Chloropicophyceae</taxon>
        <taxon>Chloropicales</taxon>
        <taxon>Chloropicaceae</taxon>
        <taxon>Chloropicon</taxon>
    </lineage>
</organism>
<dbReference type="Pfam" id="PF00169">
    <property type="entry name" value="PH"/>
    <property type="match status" value="1"/>
</dbReference>
<accession>A0AAX4P9W5</accession>
<feature type="domain" description="PH" evidence="1">
    <location>
        <begin position="3"/>
        <end position="109"/>
    </location>
</feature>
<dbReference type="InterPro" id="IPR001849">
    <property type="entry name" value="PH_domain"/>
</dbReference>
<evidence type="ECO:0000313" key="3">
    <source>
        <dbReference type="Proteomes" id="UP001472866"/>
    </source>
</evidence>
<dbReference type="SUPFAM" id="SSF50729">
    <property type="entry name" value="PH domain-like"/>
    <property type="match status" value="1"/>
</dbReference>
<evidence type="ECO:0000313" key="2">
    <source>
        <dbReference type="EMBL" id="WZN62345.1"/>
    </source>
</evidence>
<sequence length="109" mass="12944">MSESTKSGFLFKRRNKFPRSWQKRYFTIVQAGSQYVMQYYKNEADAANEDVIPVGVCELETVNKFECKDGMITFEAFQINKERNKEWYLKADSEEELQAWAKKIEEFSD</sequence>
<evidence type="ECO:0000259" key="1">
    <source>
        <dbReference type="PROSITE" id="PS50003"/>
    </source>
</evidence>
<dbReference type="EMBL" id="CP151505">
    <property type="protein sequence ID" value="WZN62345.1"/>
    <property type="molecule type" value="Genomic_DNA"/>
</dbReference>
<protein>
    <submittedName>
        <fullName evidence="2">PH domain-containing protein</fullName>
    </submittedName>
</protein>
<name>A0AAX4P9W5_9CHLO</name>
<dbReference type="SMART" id="SM00233">
    <property type="entry name" value="PH"/>
    <property type="match status" value="1"/>
</dbReference>
<dbReference type="InterPro" id="IPR011993">
    <property type="entry name" value="PH-like_dom_sf"/>
</dbReference>